<accession>A0A4R8LTH3</accession>
<protein>
    <submittedName>
        <fullName evidence="3">Para-nitrobenzyl esterase</fullName>
    </submittedName>
</protein>
<dbReference type="InterPro" id="IPR050309">
    <property type="entry name" value="Type-B_Carboxylest/Lipase"/>
</dbReference>
<gene>
    <name evidence="3" type="ORF">BX592_108240</name>
</gene>
<name>A0A4R8LTH3_9BURK</name>
<evidence type="ECO:0000313" key="3">
    <source>
        <dbReference type="EMBL" id="TDY51003.1"/>
    </source>
</evidence>
<evidence type="ECO:0000256" key="1">
    <source>
        <dbReference type="SAM" id="MobiDB-lite"/>
    </source>
</evidence>
<comment type="caution">
    <text evidence="3">The sequence shown here is derived from an EMBL/GenBank/DDBJ whole genome shotgun (WGS) entry which is preliminary data.</text>
</comment>
<dbReference type="PANTHER" id="PTHR11559">
    <property type="entry name" value="CARBOXYLESTERASE"/>
    <property type="match status" value="1"/>
</dbReference>
<dbReference type="RefSeq" id="WP_134192218.1">
    <property type="nucleotide sequence ID" value="NZ_JBHLUW010000003.1"/>
</dbReference>
<feature type="region of interest" description="Disordered" evidence="1">
    <location>
        <begin position="1"/>
        <end position="20"/>
    </location>
</feature>
<keyword evidence="4" id="KW-1185">Reference proteome</keyword>
<dbReference type="OrthoDB" id="9775851at2"/>
<dbReference type="Pfam" id="PF00135">
    <property type="entry name" value="COesterase"/>
    <property type="match status" value="1"/>
</dbReference>
<sequence>MRIDKIENENPVGRVEVPPGPGRSLMRRLGALTIVASLVAAWVHTASAHPPTKHGEPEVIEIDSGALIGTTVRDAVAYLGIPYAAPPVGNLRWRPPQPPVRWKGSLHADHFGHTCAQNTDYGVFSSASMNEDCLNLNVYTPPGASTRRSRLPVMFFVHGGGNKVGEGDDYDGSEMAVKGNVIVVTINYRLGALGYLAHPALDGTNAPFGNYGFMDQLFALQWVQHNIHKFNGDPGNVTIFGQSSGGGTVLADLIAPAARGLFHKAIIQSGAFQGFKQIQIPKAAAEAKGVGFANAVGCADQTAECLRSVPVSEILAKQGSFLLSGGGLVFDPKSMLPRTFQDAFASGDFAHVPLINGSNGDDARWNVALPEEMGAPPLTSDGYPAAVTGFWGPALQPLVLEQYPSGNYPSPSIALATAETDYLYACVAHKLNNTLSTAMPVYAYEFNDKTTPAYMPTVSFHFRAYHTAELQYIFPHYHGGTGSTNPLNFAQHRLSDEMIELWTKFASARGNEPWPDHMWAKYDPTRQRMESFQSEGSTSIDGRSFAQRHRCDIWDSLALY</sequence>
<dbReference type="AlphaFoldDB" id="A0A4R8LTH3"/>
<dbReference type="EMBL" id="SORE01000008">
    <property type="protein sequence ID" value="TDY51003.1"/>
    <property type="molecule type" value="Genomic_DNA"/>
</dbReference>
<dbReference type="Gene3D" id="3.40.50.1820">
    <property type="entry name" value="alpha/beta hydrolase"/>
    <property type="match status" value="1"/>
</dbReference>
<dbReference type="InterPro" id="IPR029058">
    <property type="entry name" value="AB_hydrolase_fold"/>
</dbReference>
<dbReference type="Proteomes" id="UP000295509">
    <property type="component" value="Unassembled WGS sequence"/>
</dbReference>
<reference evidence="3 4" key="1">
    <citation type="submission" date="2019-03" db="EMBL/GenBank/DDBJ databases">
        <title>Genomic Encyclopedia of Type Strains, Phase III (KMG-III): the genomes of soil and plant-associated and newly described type strains.</title>
        <authorList>
            <person name="Whitman W."/>
        </authorList>
    </citation>
    <scope>NUCLEOTIDE SEQUENCE [LARGE SCALE GENOMIC DNA]</scope>
    <source>
        <strain evidence="3 4">LMG 29544</strain>
    </source>
</reference>
<evidence type="ECO:0000313" key="4">
    <source>
        <dbReference type="Proteomes" id="UP000295509"/>
    </source>
</evidence>
<proteinExistence type="predicted"/>
<organism evidence="3 4">
    <name type="scientific">Paraburkholderia rhizosphaerae</name>
    <dbReference type="NCBI Taxonomy" id="480658"/>
    <lineage>
        <taxon>Bacteria</taxon>
        <taxon>Pseudomonadati</taxon>
        <taxon>Pseudomonadota</taxon>
        <taxon>Betaproteobacteria</taxon>
        <taxon>Burkholderiales</taxon>
        <taxon>Burkholderiaceae</taxon>
        <taxon>Paraburkholderia</taxon>
    </lineage>
</organism>
<feature type="domain" description="Carboxylesterase type B" evidence="2">
    <location>
        <begin position="58"/>
        <end position="554"/>
    </location>
</feature>
<evidence type="ECO:0000259" key="2">
    <source>
        <dbReference type="Pfam" id="PF00135"/>
    </source>
</evidence>
<dbReference type="SUPFAM" id="SSF53474">
    <property type="entry name" value="alpha/beta-Hydrolases"/>
    <property type="match status" value="1"/>
</dbReference>
<dbReference type="InterPro" id="IPR002018">
    <property type="entry name" value="CarbesteraseB"/>
</dbReference>